<dbReference type="InterPro" id="IPR027417">
    <property type="entry name" value="P-loop_NTPase"/>
</dbReference>
<feature type="coiled-coil region" evidence="9">
    <location>
        <begin position="271"/>
        <end position="449"/>
    </location>
</feature>
<dbReference type="CDD" id="cd03275">
    <property type="entry name" value="ABC_SMC1_euk"/>
    <property type="match status" value="1"/>
</dbReference>
<evidence type="ECO:0000256" key="9">
    <source>
        <dbReference type="SAM" id="Coils"/>
    </source>
</evidence>
<feature type="coiled-coil region" evidence="9">
    <location>
        <begin position="120"/>
        <end position="168"/>
    </location>
</feature>
<dbReference type="FunFam" id="3.40.50.300:FF:000562">
    <property type="entry name" value="Structural maintenance of chromosomes protein"/>
    <property type="match status" value="1"/>
</dbReference>
<evidence type="ECO:0000256" key="10">
    <source>
        <dbReference type="SAM" id="MobiDB-lite"/>
    </source>
</evidence>
<name>A0A9Q1B2B7_9SAUR</name>
<dbReference type="SMART" id="SM00968">
    <property type="entry name" value="SMC_hinge"/>
    <property type="match status" value="1"/>
</dbReference>
<keyword evidence="5 9" id="KW-0175">Coiled coil</keyword>
<dbReference type="GO" id="GO:0003677">
    <property type="term" value="F:DNA binding"/>
    <property type="evidence" value="ECO:0007669"/>
    <property type="project" value="TreeGrafter"/>
</dbReference>
<dbReference type="Pfam" id="PF06470">
    <property type="entry name" value="SMC_hinge"/>
    <property type="match status" value="1"/>
</dbReference>
<dbReference type="Pfam" id="PF02463">
    <property type="entry name" value="SMC_N"/>
    <property type="match status" value="1"/>
</dbReference>
<evidence type="ECO:0000256" key="2">
    <source>
        <dbReference type="ARBA" id="ARBA00004286"/>
    </source>
</evidence>
<evidence type="ECO:0000313" key="12">
    <source>
        <dbReference type="EMBL" id="KAJ7329449.1"/>
    </source>
</evidence>
<comment type="subcellular location">
    <subcellularLocation>
        <location evidence="2">Chromosome</location>
    </subcellularLocation>
    <subcellularLocation>
        <location evidence="1 8">Nucleus</location>
    </subcellularLocation>
</comment>
<accession>A0A9Q1B2B7</accession>
<keyword evidence="6 8" id="KW-0539">Nucleus</keyword>
<evidence type="ECO:0000256" key="4">
    <source>
        <dbReference type="ARBA" id="ARBA00022454"/>
    </source>
</evidence>
<evidence type="ECO:0000256" key="5">
    <source>
        <dbReference type="ARBA" id="ARBA00023054"/>
    </source>
</evidence>
<dbReference type="GO" id="GO:0005634">
    <property type="term" value="C:nucleus"/>
    <property type="evidence" value="ECO:0007669"/>
    <property type="project" value="UniProtKB-SubCell"/>
</dbReference>
<dbReference type="InterPro" id="IPR003395">
    <property type="entry name" value="RecF/RecN/SMC_N"/>
</dbReference>
<dbReference type="AlphaFoldDB" id="A0A9Q1B2B7"/>
<dbReference type="OrthoDB" id="413649at2759"/>
<dbReference type="GO" id="GO:0030893">
    <property type="term" value="C:meiotic cohesin complex"/>
    <property type="evidence" value="ECO:0007669"/>
    <property type="project" value="TreeGrafter"/>
</dbReference>
<dbReference type="Proteomes" id="UP001142489">
    <property type="component" value="Unassembled WGS sequence"/>
</dbReference>
<dbReference type="EMBL" id="JAPFRF010000006">
    <property type="protein sequence ID" value="KAJ7329449.1"/>
    <property type="molecule type" value="Genomic_DNA"/>
</dbReference>
<dbReference type="FunFam" id="1.20.1060.20:FF:000001">
    <property type="entry name" value="Structural maintenance of chromosomes 1A"/>
    <property type="match status" value="1"/>
</dbReference>
<keyword evidence="7" id="KW-0131">Cell cycle</keyword>
<evidence type="ECO:0000256" key="3">
    <source>
        <dbReference type="ARBA" id="ARBA00005597"/>
    </source>
</evidence>
<feature type="region of interest" description="Disordered" evidence="10">
    <location>
        <begin position="1175"/>
        <end position="1194"/>
    </location>
</feature>
<dbReference type="Gene3D" id="3.40.50.300">
    <property type="entry name" value="P-loop containing nucleotide triphosphate hydrolases"/>
    <property type="match status" value="2"/>
</dbReference>
<feature type="coiled-coil region" evidence="9">
    <location>
        <begin position="623"/>
        <end position="727"/>
    </location>
</feature>
<evidence type="ECO:0000313" key="13">
    <source>
        <dbReference type="Proteomes" id="UP001142489"/>
    </source>
</evidence>
<dbReference type="InterPro" id="IPR028468">
    <property type="entry name" value="Smc1_ABC"/>
</dbReference>
<dbReference type="PIRSF" id="PIRSF005719">
    <property type="entry name" value="SMC"/>
    <property type="match status" value="1"/>
</dbReference>
<dbReference type="PANTHER" id="PTHR18937">
    <property type="entry name" value="STRUCTURAL MAINTENANCE OF CHROMOSOMES SMC FAMILY MEMBER"/>
    <property type="match status" value="1"/>
</dbReference>
<dbReference type="InterPro" id="IPR010935">
    <property type="entry name" value="SMC_hinge"/>
</dbReference>
<gene>
    <name evidence="12" type="ORF">JRQ81_015623</name>
</gene>
<keyword evidence="13" id="KW-1185">Reference proteome</keyword>
<keyword evidence="4" id="KW-0158">Chromosome</keyword>
<reference evidence="12" key="1">
    <citation type="journal article" date="2023" name="DNA Res.">
        <title>Chromosome-level genome assembly of Phrynocephalus forsythii using third-generation DNA sequencing and Hi-C analysis.</title>
        <authorList>
            <person name="Qi Y."/>
            <person name="Zhao W."/>
            <person name="Zhao Y."/>
            <person name="Niu C."/>
            <person name="Cao S."/>
            <person name="Zhang Y."/>
        </authorList>
    </citation>
    <scope>NUCLEOTIDE SEQUENCE</scope>
    <source>
        <tissue evidence="12">Muscle</tissue>
    </source>
</reference>
<dbReference type="Gene3D" id="1.20.1060.20">
    <property type="match status" value="1"/>
</dbReference>
<comment type="similarity">
    <text evidence="3">Belongs to the SMC family. SMC1 subfamily.</text>
</comment>
<organism evidence="12 13">
    <name type="scientific">Phrynocephalus forsythii</name>
    <dbReference type="NCBI Taxonomy" id="171643"/>
    <lineage>
        <taxon>Eukaryota</taxon>
        <taxon>Metazoa</taxon>
        <taxon>Chordata</taxon>
        <taxon>Craniata</taxon>
        <taxon>Vertebrata</taxon>
        <taxon>Euteleostomi</taxon>
        <taxon>Lepidosauria</taxon>
        <taxon>Squamata</taxon>
        <taxon>Bifurcata</taxon>
        <taxon>Unidentata</taxon>
        <taxon>Episquamata</taxon>
        <taxon>Toxicofera</taxon>
        <taxon>Iguania</taxon>
        <taxon>Acrodonta</taxon>
        <taxon>Agamidae</taxon>
        <taxon>Agaminae</taxon>
        <taxon>Phrynocephalus</taxon>
    </lineage>
</organism>
<feature type="coiled-coil region" evidence="9">
    <location>
        <begin position="808"/>
        <end position="893"/>
    </location>
</feature>
<dbReference type="Gene3D" id="3.30.70.1620">
    <property type="match status" value="1"/>
</dbReference>
<evidence type="ECO:0000256" key="8">
    <source>
        <dbReference type="PIRNR" id="PIRNR005719"/>
    </source>
</evidence>
<evidence type="ECO:0000256" key="6">
    <source>
        <dbReference type="ARBA" id="ARBA00023242"/>
    </source>
</evidence>
<protein>
    <recommendedName>
        <fullName evidence="8">Structural maintenance of chromosomes protein</fullName>
    </recommendedName>
</protein>
<evidence type="ECO:0000256" key="7">
    <source>
        <dbReference type="ARBA" id="ARBA00023306"/>
    </source>
</evidence>
<comment type="caution">
    <text evidence="12">The sequence shown here is derived from an EMBL/GenBank/DDBJ whole genome shotgun (WGS) entry which is preliminary data.</text>
</comment>
<dbReference type="GO" id="GO:0016887">
    <property type="term" value="F:ATP hydrolysis activity"/>
    <property type="evidence" value="ECO:0007669"/>
    <property type="project" value="InterPro"/>
</dbReference>
<dbReference type="PANTHER" id="PTHR18937:SF147">
    <property type="entry name" value="STRUCTURAL MAINTENANCE OF CHROMOSOMES PROTEIN 1B"/>
    <property type="match status" value="1"/>
</dbReference>
<dbReference type="GO" id="GO:0007062">
    <property type="term" value="P:sister chromatid cohesion"/>
    <property type="evidence" value="ECO:0007669"/>
    <property type="project" value="InterPro"/>
</dbReference>
<dbReference type="InterPro" id="IPR036277">
    <property type="entry name" value="SMC_hinge_sf"/>
</dbReference>
<dbReference type="InterPro" id="IPR024704">
    <property type="entry name" value="SMC"/>
</dbReference>
<evidence type="ECO:0000256" key="1">
    <source>
        <dbReference type="ARBA" id="ARBA00004123"/>
    </source>
</evidence>
<dbReference type="GO" id="GO:0005524">
    <property type="term" value="F:ATP binding"/>
    <property type="evidence" value="ECO:0007669"/>
    <property type="project" value="InterPro"/>
</dbReference>
<evidence type="ECO:0000259" key="11">
    <source>
        <dbReference type="SMART" id="SM00968"/>
    </source>
</evidence>
<dbReference type="SUPFAM" id="SSF52540">
    <property type="entry name" value="P-loop containing nucleoside triphosphate hydrolases"/>
    <property type="match status" value="2"/>
</dbReference>
<dbReference type="SUPFAM" id="SSF75553">
    <property type="entry name" value="Smc hinge domain"/>
    <property type="match status" value="1"/>
</dbReference>
<feature type="domain" description="SMC hinge" evidence="11">
    <location>
        <begin position="472"/>
        <end position="588"/>
    </location>
</feature>
<proteinExistence type="inferred from homology"/>
<sequence>MDALSFVMAEKIYNLRVKRIQELIHGAHVGKPISSTASVTMVYCEENGEEKTFSRIIRGGGSEFLVNGTVVTRSVYIKELGDIGILAKARNCLVFQGEVESIAMKKPKERTQLFEQISNSEELAAEYVEKKKSMQKAEEDAQFSYNKKKNVAAERKRAKLEKEEAERYQMLLQELRDCKTQLQLFQLYHNEQKINVLNSKLSAKNVNINDKKTVVAHAEDTVKGKKKALGILIRNQQHIEKEIRSLEVLLNQKRPQYIKAKERTFHQIKKVDTAKKALKDHTKELAKQEENKKELQAELADIDKAYRAFEKKIGEATVYGERDVLLEESQINKYKELKEVVRKKVAILTQQLEKLQWEQKADKEKMAFDQRRKKETESSIKRVVQQIEDYEKRVEALIEYNRTCTASLADKEEEEAKLANKIESSKIRMAEVNEELNKIVSDLHNARMDVHEGKRQQMRAEKLESLKRLYPDYVIGRLVDLCHPIHKKYQLAVTKVFGKYMTAIIVASEKAARDCIRFLKEERAEPETFLPLDYLEVEPINEQLREIKGCKMMIDVIQTSFPPLKKVIQFVCGNGLVCETIKEAKQLAFDVALDGTLFLKSGIISGGSSYLKMKAKCWDEKEMNLLKEQREKLMNELKDLLKIKRKEIDLKHLQAQIQGIQMRQRYSQNELEVLRKKHLANLYKEKSMLESELVNIQSQCAMQNEGIVQRDEKIDELQKEINEVEDGIFGEFCEEIGVENIRVYEKEHVQKQEEIDKKRFEFENQKTRLSVQLEYIRSLIEKEVKKNNMLKEGIIKDEAVINELKKDEDNCLQMVNEVMAELQQLREKQAVNKMDIAETQNQVEESRKTLLTLNRELVTLQKEALAIETSLEQKKLERHNRLLECKLQDLMINLLFGSLDDISEIELSPDTESTEVTADIYEREQLIQIDYSSLGGELKNLQSSKEIETHLEQLQQEVSSKENILLKTAAPNLRALERLHIVMDRFQESVDAFEAHRKEARLCRQEFEKVKKRRYELFNQCFEHVSVAIDQIYKKLSRNGSAQAFLSPENPEEPYLEGISYNCVAPGKRFMPMDNLSGGEKSVAALALVFAIHSFRPAPFFVLDEVDAALDNSNIGKVSSFIRQQSHERFQIIVISLKEEFYSKADALIGVCPQQDDTICSQVLTLDLTQYPDLDDSERQQKRRKSSVLRSDAD</sequence>